<gene>
    <name evidence="4" type="ORF">GGX14DRAFT_676680</name>
</gene>
<keyword evidence="3" id="KW-1133">Transmembrane helix</keyword>
<evidence type="ECO:0000256" key="2">
    <source>
        <dbReference type="SAM" id="MobiDB-lite"/>
    </source>
</evidence>
<reference evidence="4" key="1">
    <citation type="submission" date="2023-03" db="EMBL/GenBank/DDBJ databases">
        <title>Massive genome expansion in bonnet fungi (Mycena s.s.) driven by repeated elements and novel gene families across ecological guilds.</title>
        <authorList>
            <consortium name="Lawrence Berkeley National Laboratory"/>
            <person name="Harder C.B."/>
            <person name="Miyauchi S."/>
            <person name="Viragh M."/>
            <person name="Kuo A."/>
            <person name="Thoen E."/>
            <person name="Andreopoulos B."/>
            <person name="Lu D."/>
            <person name="Skrede I."/>
            <person name="Drula E."/>
            <person name="Henrissat B."/>
            <person name="Morin E."/>
            <person name="Kohler A."/>
            <person name="Barry K."/>
            <person name="LaButti K."/>
            <person name="Morin E."/>
            <person name="Salamov A."/>
            <person name="Lipzen A."/>
            <person name="Mereny Z."/>
            <person name="Hegedus B."/>
            <person name="Baldrian P."/>
            <person name="Stursova M."/>
            <person name="Weitz H."/>
            <person name="Taylor A."/>
            <person name="Grigoriev I.V."/>
            <person name="Nagy L.G."/>
            <person name="Martin F."/>
            <person name="Kauserud H."/>
        </authorList>
    </citation>
    <scope>NUCLEOTIDE SEQUENCE</scope>
    <source>
        <strain evidence="4">9144</strain>
    </source>
</reference>
<comment type="caution">
    <text evidence="4">The sequence shown here is derived from an EMBL/GenBank/DDBJ whole genome shotgun (WGS) entry which is preliminary data.</text>
</comment>
<proteinExistence type="predicted"/>
<evidence type="ECO:0000256" key="1">
    <source>
        <dbReference type="SAM" id="Coils"/>
    </source>
</evidence>
<sequence length="665" mass="73334">MSRVLSRRQLYPQATTAHCIAVISTVEWLAASPFFLGISSLVIIHWVFPASTRLLRVPSTHLPTPPFGDETGICSTPPPTDQIIFLATTRRRRLRTRDVAMAQSGARKKKNKLERERKGKEAQAQQTPVSPPSPFSTPNDHADISTTGPRHMTTRLPNSTPRDWSILRGDDFREHLPHPWRTIRRRKRRVHGGGHISSLWDAWPHRPACHAAVLEPPSPAAPPPAPAPLPPPTYIPAAPTLVLPPPTARQTSITPQMPDGVPTTPHPQAPLKTMPPPPDLPPIVLPRMPPDREHGLRRLRAMFTSPELRTAPTPTVAGMACSPFAATLGPVFSRPDDILNGISLATWGMPNDERREFLRYLPPDQLLIFATLTHMFVSEPDLAPFLLPPMANYVEDFVECCDRREDARAYFASLHRAKVILDMAVKTPLAGTLKTIVESLAAETAGRLEDMLPALDASAVTDSRVKISARKENGSTPALTSNIRDVDVPMLKYSAVPASTPGPIANFVTSATVQGFAEELRKLKNKVEGHEAQFKVVNEQVKHLHNICHPLHIRVLLDESVNAIGSALGVPPRKSRLGVNLTWDRDTVISAWLVHRKSPATLLSPILLPPPISIMWTRSILCSDSTPVPRDFAKRATSPHIVSILTYSARHHITVPLLAVNKTKY</sequence>
<keyword evidence="1" id="KW-0175">Coiled coil</keyword>
<keyword evidence="3" id="KW-0812">Transmembrane</keyword>
<dbReference type="AlphaFoldDB" id="A0AAD6UV26"/>
<feature type="coiled-coil region" evidence="1">
    <location>
        <begin position="513"/>
        <end position="540"/>
    </location>
</feature>
<name>A0AAD6UV26_9AGAR</name>
<protein>
    <submittedName>
        <fullName evidence="4">Uncharacterized protein</fullName>
    </submittedName>
</protein>
<evidence type="ECO:0000313" key="5">
    <source>
        <dbReference type="Proteomes" id="UP001219525"/>
    </source>
</evidence>
<evidence type="ECO:0000313" key="4">
    <source>
        <dbReference type="EMBL" id="KAJ7195472.1"/>
    </source>
</evidence>
<feature type="transmembrane region" description="Helical" evidence="3">
    <location>
        <begin position="20"/>
        <end position="48"/>
    </location>
</feature>
<evidence type="ECO:0000256" key="3">
    <source>
        <dbReference type="SAM" id="Phobius"/>
    </source>
</evidence>
<accession>A0AAD6UV26</accession>
<dbReference type="Proteomes" id="UP001219525">
    <property type="component" value="Unassembled WGS sequence"/>
</dbReference>
<feature type="region of interest" description="Disordered" evidence="2">
    <location>
        <begin position="95"/>
        <end position="161"/>
    </location>
</feature>
<keyword evidence="3" id="KW-0472">Membrane</keyword>
<organism evidence="4 5">
    <name type="scientific">Mycena pura</name>
    <dbReference type="NCBI Taxonomy" id="153505"/>
    <lineage>
        <taxon>Eukaryota</taxon>
        <taxon>Fungi</taxon>
        <taxon>Dikarya</taxon>
        <taxon>Basidiomycota</taxon>
        <taxon>Agaricomycotina</taxon>
        <taxon>Agaricomycetes</taxon>
        <taxon>Agaricomycetidae</taxon>
        <taxon>Agaricales</taxon>
        <taxon>Marasmiineae</taxon>
        <taxon>Mycenaceae</taxon>
        <taxon>Mycena</taxon>
    </lineage>
</organism>
<dbReference type="EMBL" id="JARJCW010000090">
    <property type="protein sequence ID" value="KAJ7195472.1"/>
    <property type="molecule type" value="Genomic_DNA"/>
</dbReference>
<keyword evidence="5" id="KW-1185">Reference proteome</keyword>